<organism evidence="2 3">
    <name type="scientific">Amycolatopsis melonis</name>
    <dbReference type="NCBI Taxonomy" id="3156488"/>
    <lineage>
        <taxon>Bacteria</taxon>
        <taxon>Bacillati</taxon>
        <taxon>Actinomycetota</taxon>
        <taxon>Actinomycetes</taxon>
        <taxon>Pseudonocardiales</taxon>
        <taxon>Pseudonocardiaceae</taxon>
        <taxon>Amycolatopsis</taxon>
    </lineage>
</organism>
<accession>A0ABV0LLG6</accession>
<gene>
    <name evidence="2" type="ORF">ABJI51_29035</name>
</gene>
<evidence type="ECO:0000313" key="2">
    <source>
        <dbReference type="EMBL" id="MEQ0563140.1"/>
    </source>
</evidence>
<evidence type="ECO:0000313" key="3">
    <source>
        <dbReference type="Proteomes" id="UP001440984"/>
    </source>
</evidence>
<evidence type="ECO:0000256" key="1">
    <source>
        <dbReference type="SAM" id="MobiDB-lite"/>
    </source>
</evidence>
<dbReference type="SUPFAM" id="SSF140459">
    <property type="entry name" value="PE/PPE dimer-like"/>
    <property type="match status" value="1"/>
</dbReference>
<dbReference type="RefSeq" id="WP_348954206.1">
    <property type="nucleotide sequence ID" value="NZ_JBDZYD010000011.1"/>
</dbReference>
<comment type="caution">
    <text evidence="2">The sequence shown here is derived from an EMBL/GenBank/DDBJ whole genome shotgun (WGS) entry which is preliminary data.</text>
</comment>
<sequence length="142" mass="14340">MKVAEGPLTAAQIYEQLTGGEGTQSLIDAHDSTDQLGKRLAERAEPISAPAVKTTNGWQGSAGNVAADATVPLVTASVDVVHLKNAQNAVEAQITAFGTAKTCARRTTQGARGGAPCSQGESTVTTTASGRLSPATGVRGHA</sequence>
<dbReference type="EMBL" id="JBDZYD010000011">
    <property type="protein sequence ID" value="MEQ0563140.1"/>
    <property type="molecule type" value="Genomic_DNA"/>
</dbReference>
<reference evidence="2 3" key="1">
    <citation type="submission" date="2024-05" db="EMBL/GenBank/DDBJ databases">
        <authorList>
            <person name="Zhao H."/>
            <person name="Xu Y."/>
            <person name="Lin S."/>
            <person name="Spain J.C."/>
            <person name="Zhou N.-Y."/>
        </authorList>
    </citation>
    <scope>NUCLEOTIDE SEQUENCE [LARGE SCALE GENOMIC DNA]</scope>
    <source>
        <strain evidence="2 3">NEAU-NG30</strain>
    </source>
</reference>
<keyword evidence="3" id="KW-1185">Reference proteome</keyword>
<name>A0ABV0LLG6_9PSEU</name>
<dbReference type="InterPro" id="IPR038332">
    <property type="entry name" value="PPE_sf"/>
</dbReference>
<feature type="compositionally biased region" description="Polar residues" evidence="1">
    <location>
        <begin position="119"/>
        <end position="130"/>
    </location>
</feature>
<dbReference type="Gene3D" id="1.20.1260.20">
    <property type="entry name" value="PPE superfamily"/>
    <property type="match status" value="1"/>
</dbReference>
<protein>
    <submittedName>
        <fullName evidence="2">Uncharacterized protein</fullName>
    </submittedName>
</protein>
<dbReference type="Proteomes" id="UP001440984">
    <property type="component" value="Unassembled WGS sequence"/>
</dbReference>
<feature type="region of interest" description="Disordered" evidence="1">
    <location>
        <begin position="109"/>
        <end position="142"/>
    </location>
</feature>
<proteinExistence type="predicted"/>